<gene>
    <name evidence="1" type="ORF">CANVERA_P4790</name>
</gene>
<organism evidence="1 2">
    <name type="scientific">Candida verbasci</name>
    <dbReference type="NCBI Taxonomy" id="1227364"/>
    <lineage>
        <taxon>Eukaryota</taxon>
        <taxon>Fungi</taxon>
        <taxon>Dikarya</taxon>
        <taxon>Ascomycota</taxon>
        <taxon>Saccharomycotina</taxon>
        <taxon>Pichiomycetes</taxon>
        <taxon>Debaryomycetaceae</taxon>
        <taxon>Candida/Lodderomyces clade</taxon>
        <taxon>Candida</taxon>
    </lineage>
</organism>
<evidence type="ECO:0000313" key="2">
    <source>
        <dbReference type="Proteomes" id="UP001152885"/>
    </source>
</evidence>
<proteinExistence type="predicted"/>
<comment type="caution">
    <text evidence="1">The sequence shown here is derived from an EMBL/GenBank/DDBJ whole genome shotgun (WGS) entry which is preliminary data.</text>
</comment>
<keyword evidence="2" id="KW-1185">Reference proteome</keyword>
<dbReference type="EMBL" id="CANTUO010000006">
    <property type="protein sequence ID" value="CAI5760280.1"/>
    <property type="molecule type" value="Genomic_DNA"/>
</dbReference>
<reference evidence="1" key="1">
    <citation type="submission" date="2022-12" db="EMBL/GenBank/DDBJ databases">
        <authorList>
            <person name="Brejova B."/>
        </authorList>
    </citation>
    <scope>NUCLEOTIDE SEQUENCE</scope>
</reference>
<sequence length="185" mass="21721">MKRAYDVEIDVYSPLQLQLQLQSQLQLPTFKKFKSIIKKPPCSYIESSSQIEIPHNLLECLNQNMNNDTNFKALLFLGVIGKEYIQDIQSEFDYSINIYYITANNDYDGTNEVCKMLSNYFEILDPIGGGIYPLDYLVIIHNNKIICKIPVNYQKHISSNFLHFNFLHFNCIKSFIQDYIDYIYL</sequence>
<evidence type="ECO:0000313" key="1">
    <source>
        <dbReference type="EMBL" id="CAI5760280.1"/>
    </source>
</evidence>
<dbReference type="OrthoDB" id="3997115at2759"/>
<name>A0A9W4XFB4_9ASCO</name>
<dbReference type="AlphaFoldDB" id="A0A9W4XFB4"/>
<accession>A0A9W4XFB4</accession>
<dbReference type="Proteomes" id="UP001152885">
    <property type="component" value="Unassembled WGS sequence"/>
</dbReference>
<protein>
    <submittedName>
        <fullName evidence="1">Uncharacterized protein</fullName>
    </submittedName>
</protein>